<keyword evidence="4" id="KW-1185">Reference proteome</keyword>
<dbReference type="SMART" id="SM00165">
    <property type="entry name" value="UBA"/>
    <property type="match status" value="3"/>
</dbReference>
<feature type="domain" description="UBA" evidence="2">
    <location>
        <begin position="341"/>
        <end position="381"/>
    </location>
</feature>
<feature type="domain" description="UBA" evidence="2">
    <location>
        <begin position="280"/>
        <end position="312"/>
    </location>
</feature>
<dbReference type="PANTHER" id="PTHR12948">
    <property type="entry name" value="NEDD8 ULTIMATE BUSTER-1 BS4 PROTEIN"/>
    <property type="match status" value="1"/>
</dbReference>
<evidence type="ECO:0000259" key="2">
    <source>
        <dbReference type="PROSITE" id="PS50030"/>
    </source>
</evidence>
<feature type="compositionally biased region" description="Gly residues" evidence="1">
    <location>
        <begin position="390"/>
        <end position="405"/>
    </location>
</feature>
<proteinExistence type="predicted"/>
<dbReference type="CDD" id="cd14291">
    <property type="entry name" value="UBA1_NUB1_like"/>
    <property type="match status" value="1"/>
</dbReference>
<feature type="compositionally biased region" description="Low complexity" evidence="1">
    <location>
        <begin position="432"/>
        <end position="441"/>
    </location>
</feature>
<organism evidence="3 4">
    <name type="scientific">Monoraphidium neglectum</name>
    <dbReference type="NCBI Taxonomy" id="145388"/>
    <lineage>
        <taxon>Eukaryota</taxon>
        <taxon>Viridiplantae</taxon>
        <taxon>Chlorophyta</taxon>
        <taxon>core chlorophytes</taxon>
        <taxon>Chlorophyceae</taxon>
        <taxon>CS clade</taxon>
        <taxon>Sphaeropleales</taxon>
        <taxon>Selenastraceae</taxon>
        <taxon>Monoraphidium</taxon>
    </lineage>
</organism>
<reference evidence="3 4" key="1">
    <citation type="journal article" date="2013" name="BMC Genomics">
        <title>Reconstruction of the lipid metabolism for the microalga Monoraphidium neglectum from its genome sequence reveals characteristics suitable for biofuel production.</title>
        <authorList>
            <person name="Bogen C."/>
            <person name="Al-Dilaimi A."/>
            <person name="Albersmeier A."/>
            <person name="Wichmann J."/>
            <person name="Grundmann M."/>
            <person name="Rupp O."/>
            <person name="Lauersen K.J."/>
            <person name="Blifernez-Klassen O."/>
            <person name="Kalinowski J."/>
            <person name="Goesmann A."/>
            <person name="Mussgnug J.H."/>
            <person name="Kruse O."/>
        </authorList>
    </citation>
    <scope>NUCLEOTIDE SEQUENCE [LARGE SCALE GENOMIC DNA]</scope>
    <source>
        <strain evidence="3 4">SAG 48.87</strain>
    </source>
</reference>
<protein>
    <submittedName>
        <fullName evidence="3">NEDD8 ultimate buster 1</fullName>
    </submittedName>
</protein>
<dbReference type="Proteomes" id="UP000054498">
    <property type="component" value="Unassembled WGS sequence"/>
</dbReference>
<name>A0A0D2LGT0_9CHLO</name>
<dbReference type="GeneID" id="25735150"/>
<dbReference type="PANTHER" id="PTHR12948:SF3">
    <property type="entry name" value="NEDD8 ULTIMATE BUSTER 1"/>
    <property type="match status" value="1"/>
</dbReference>
<evidence type="ECO:0000256" key="1">
    <source>
        <dbReference type="SAM" id="MobiDB-lite"/>
    </source>
</evidence>
<dbReference type="OrthoDB" id="434245at2759"/>
<feature type="region of interest" description="Disordered" evidence="1">
    <location>
        <begin position="382"/>
        <end position="474"/>
    </location>
</feature>
<feature type="compositionally biased region" description="Basic and acidic residues" evidence="1">
    <location>
        <begin position="450"/>
        <end position="465"/>
    </location>
</feature>
<dbReference type="RefSeq" id="XP_013904703.1">
    <property type="nucleotide sequence ID" value="XM_014049249.1"/>
</dbReference>
<dbReference type="EMBL" id="KK100470">
    <property type="protein sequence ID" value="KIZ05684.1"/>
    <property type="molecule type" value="Genomic_DNA"/>
</dbReference>
<evidence type="ECO:0000313" key="4">
    <source>
        <dbReference type="Proteomes" id="UP000054498"/>
    </source>
</evidence>
<dbReference type="InterPro" id="IPR039749">
    <property type="entry name" value="NUB1"/>
</dbReference>
<dbReference type="PROSITE" id="PS50030">
    <property type="entry name" value="UBA"/>
    <property type="match status" value="3"/>
</dbReference>
<dbReference type="Pfam" id="PF00627">
    <property type="entry name" value="UBA"/>
    <property type="match status" value="2"/>
</dbReference>
<evidence type="ECO:0000313" key="3">
    <source>
        <dbReference type="EMBL" id="KIZ05684.1"/>
    </source>
</evidence>
<accession>A0A0D2LGT0</accession>
<dbReference type="SUPFAM" id="SSF46934">
    <property type="entry name" value="UBA-like"/>
    <property type="match status" value="3"/>
</dbReference>
<sequence>MPLPTAPATPAHSRVLVTKGAGAAAALGVAEAAQQQQSANEARLEKLKAAAPAAAPEEAGASAAPAAAGAEEEGAGNAGPGAEAALRQALEELLLAEEAFDLVADKQLLQAIDNVAMLLLDIVWCSYLLRDVGRLGVSAERLARARGMLARAHGPNLERLRQLHGGSPESATYVRLEAMEGVVAFHVGDRPAAARSLRAAQERYDRLQVSPQSLAMLQEMGYHTQESSRALRFCSGDVAAAVSFIGEQRAKQRERAADRKRQRAWHSERAQYGKTQRGAYVDREPLEQLVTLGYERALAAEALRAADNDMHARHGDRVKAGALQLAILARQIQEAEQGPQDVQRKHVRRLVEMGFGERDARVALKAAGGSFRRAVERLAGRGDRDEEMAGAGGGAGDSARRGGGCSSRRGASGANGAGHRRGGGNGGGGSDVSGSSSGESSAEADSEEERLERSLVDSVRGRGGGDDPTAAYDVDLEEEAEAIRRYTALLQHPSQ</sequence>
<dbReference type="KEGG" id="mng:MNEG_2272"/>
<dbReference type="GO" id="GO:2000058">
    <property type="term" value="P:regulation of ubiquitin-dependent protein catabolic process"/>
    <property type="evidence" value="ECO:0007669"/>
    <property type="project" value="TreeGrafter"/>
</dbReference>
<dbReference type="STRING" id="145388.A0A0D2LGT0"/>
<dbReference type="InterPro" id="IPR015940">
    <property type="entry name" value="UBA"/>
</dbReference>
<dbReference type="CDD" id="cd14270">
    <property type="entry name" value="UBA"/>
    <property type="match status" value="1"/>
</dbReference>
<gene>
    <name evidence="3" type="ORF">MNEG_2272</name>
</gene>
<dbReference type="AlphaFoldDB" id="A0A0D2LGT0"/>
<feature type="region of interest" description="Disordered" evidence="1">
    <location>
        <begin position="38"/>
        <end position="80"/>
    </location>
</feature>
<feature type="domain" description="UBA" evidence="2">
    <location>
        <begin position="208"/>
        <end position="248"/>
    </location>
</feature>
<dbReference type="Gene3D" id="1.10.8.10">
    <property type="entry name" value="DNA helicase RuvA subunit, C-terminal domain"/>
    <property type="match status" value="3"/>
</dbReference>
<dbReference type="InterPro" id="IPR009060">
    <property type="entry name" value="UBA-like_sf"/>
</dbReference>
<feature type="compositionally biased region" description="Low complexity" evidence="1">
    <location>
        <begin position="49"/>
        <end position="69"/>
    </location>
</feature>